<dbReference type="AlphaFoldDB" id="A0A0A9GFT1"/>
<evidence type="ECO:0000313" key="1">
    <source>
        <dbReference type="EMBL" id="JAE23347.1"/>
    </source>
</evidence>
<organism evidence="1">
    <name type="scientific">Arundo donax</name>
    <name type="common">Giant reed</name>
    <name type="synonym">Donax arundinaceus</name>
    <dbReference type="NCBI Taxonomy" id="35708"/>
    <lineage>
        <taxon>Eukaryota</taxon>
        <taxon>Viridiplantae</taxon>
        <taxon>Streptophyta</taxon>
        <taxon>Embryophyta</taxon>
        <taxon>Tracheophyta</taxon>
        <taxon>Spermatophyta</taxon>
        <taxon>Magnoliopsida</taxon>
        <taxon>Liliopsida</taxon>
        <taxon>Poales</taxon>
        <taxon>Poaceae</taxon>
        <taxon>PACMAD clade</taxon>
        <taxon>Arundinoideae</taxon>
        <taxon>Arundineae</taxon>
        <taxon>Arundo</taxon>
    </lineage>
</organism>
<reference evidence="1" key="1">
    <citation type="submission" date="2014-09" db="EMBL/GenBank/DDBJ databases">
        <authorList>
            <person name="Magalhaes I.L.F."/>
            <person name="Oliveira U."/>
            <person name="Santos F.R."/>
            <person name="Vidigal T.H.D.A."/>
            <person name="Brescovit A.D."/>
            <person name="Santos A.J."/>
        </authorList>
    </citation>
    <scope>NUCLEOTIDE SEQUENCE</scope>
    <source>
        <tissue evidence="1">Shoot tissue taken approximately 20 cm above the soil surface</tissue>
    </source>
</reference>
<dbReference type="EMBL" id="GBRH01174549">
    <property type="protein sequence ID" value="JAE23347.1"/>
    <property type="molecule type" value="Transcribed_RNA"/>
</dbReference>
<accession>A0A0A9GFT1</accession>
<proteinExistence type="predicted"/>
<protein>
    <submittedName>
        <fullName evidence="1">Uncharacterized protein</fullName>
    </submittedName>
</protein>
<sequence>MPMKTKMAYSNVRSSMELEARLQWVACLTFRGHGRS</sequence>
<name>A0A0A9GFT1_ARUDO</name>
<reference evidence="1" key="2">
    <citation type="journal article" date="2015" name="Data Brief">
        <title>Shoot transcriptome of the giant reed, Arundo donax.</title>
        <authorList>
            <person name="Barrero R.A."/>
            <person name="Guerrero F.D."/>
            <person name="Moolhuijzen P."/>
            <person name="Goolsby J.A."/>
            <person name="Tidwell J."/>
            <person name="Bellgard S.E."/>
            <person name="Bellgard M.I."/>
        </authorList>
    </citation>
    <scope>NUCLEOTIDE SEQUENCE</scope>
    <source>
        <tissue evidence="1">Shoot tissue taken approximately 20 cm above the soil surface</tissue>
    </source>
</reference>